<dbReference type="SUPFAM" id="SSF53187">
    <property type="entry name" value="Zn-dependent exopeptidases"/>
    <property type="match status" value="1"/>
</dbReference>
<name>A0ABS3AQ10_9ACTN</name>
<dbReference type="Proteomes" id="UP000724964">
    <property type="component" value="Unassembled WGS sequence"/>
</dbReference>
<evidence type="ECO:0000313" key="1">
    <source>
        <dbReference type="EMBL" id="MBN4059646.1"/>
    </source>
</evidence>
<sequence length="240" mass="25921">MRRRLGRRWSRRGFYPKLLIAAFVGVVGFNLGTQNAGADQIFTPPPGTWNYHIIYLSQACHDGNDGMPGGPCIPNIGCNNMDENQQSAAATYHATFGWGVGLNLLERGYQSVVGTGTLSQNVNSSNAVGADLHVPVHSNAVESFDCGVQLSTYGTKVFYISTNGGTCANHLRQTVGAASPGSSDTKHWSNGLGELTNTNAVACYLETDFHTWNTGASFVSTSLHWTWRIGYAVDLYFGYP</sequence>
<organism evidence="1 2">
    <name type="scientific">Acidimicrobium ferrooxidans</name>
    <dbReference type="NCBI Taxonomy" id="53635"/>
    <lineage>
        <taxon>Bacteria</taxon>
        <taxon>Bacillati</taxon>
        <taxon>Actinomycetota</taxon>
        <taxon>Acidimicrobiia</taxon>
        <taxon>Acidimicrobiales</taxon>
        <taxon>Acidimicrobiaceae</taxon>
        <taxon>Acidimicrobium</taxon>
    </lineage>
</organism>
<keyword evidence="2" id="KW-1185">Reference proteome</keyword>
<accession>A0ABS3AQ10</accession>
<evidence type="ECO:0000313" key="2">
    <source>
        <dbReference type="Proteomes" id="UP000724964"/>
    </source>
</evidence>
<dbReference type="EMBL" id="JAFIUH010000010">
    <property type="protein sequence ID" value="MBN4059646.1"/>
    <property type="molecule type" value="Genomic_DNA"/>
</dbReference>
<comment type="caution">
    <text evidence="1">The sequence shown here is derived from an EMBL/GenBank/DDBJ whole genome shotgun (WGS) entry which is preliminary data.</text>
</comment>
<protein>
    <recommendedName>
        <fullName evidence="3">Secreted protein</fullName>
    </recommendedName>
</protein>
<evidence type="ECO:0008006" key="3">
    <source>
        <dbReference type="Google" id="ProtNLM"/>
    </source>
</evidence>
<proteinExistence type="predicted"/>
<dbReference type="Gene3D" id="3.40.630.40">
    <property type="entry name" value="Zn-dependent exopeptidases"/>
    <property type="match status" value="1"/>
</dbReference>
<gene>
    <name evidence="1" type="ORF">JYT35_00850</name>
</gene>
<reference evidence="1" key="1">
    <citation type="submission" date="2021-02" db="EMBL/GenBank/DDBJ databases">
        <title>Activity-based single-cell genomes from oceanic crustal fluid captures similar information to metagenomic and metatranscriptomic surveys with orders of magnitude less sampling.</title>
        <authorList>
            <person name="D'Angelo T.S."/>
            <person name="Orcutt B.N."/>
        </authorList>
    </citation>
    <scope>NUCLEOTIDE SEQUENCE [LARGE SCALE GENOMIC DNA]</scope>
    <source>
        <strain evidence="1">AH-315-J10</strain>
    </source>
</reference>